<keyword evidence="2" id="KW-1185">Reference proteome</keyword>
<accession>A0A1G6NNM7</accession>
<reference evidence="2" key="1">
    <citation type="submission" date="2016-10" db="EMBL/GenBank/DDBJ databases">
        <authorList>
            <person name="Varghese N."/>
            <person name="Submissions S."/>
        </authorList>
    </citation>
    <scope>NUCLEOTIDE SEQUENCE [LARGE SCALE GENOMIC DNA]</scope>
    <source>
        <strain evidence="2">CGMCC 1.9108</strain>
    </source>
</reference>
<proteinExistence type="predicted"/>
<dbReference type="EMBL" id="FMZV01000003">
    <property type="protein sequence ID" value="SDC68866.1"/>
    <property type="molecule type" value="Genomic_DNA"/>
</dbReference>
<name>A0A1G6NNM7_9RHOB</name>
<dbReference type="Proteomes" id="UP000199628">
    <property type="component" value="Unassembled WGS sequence"/>
</dbReference>
<evidence type="ECO:0000313" key="2">
    <source>
        <dbReference type="Proteomes" id="UP000199628"/>
    </source>
</evidence>
<protein>
    <recommendedName>
        <fullName evidence="3">Molybdopterin guanine dinucleotide synthesis</fullName>
    </recommendedName>
</protein>
<gene>
    <name evidence="1" type="ORF">SAMN04488239_103163</name>
</gene>
<dbReference type="AlphaFoldDB" id="A0A1G6NNM7"/>
<dbReference type="STRING" id="639004.SAMN04488239_103163"/>
<organism evidence="1 2">
    <name type="scientific">Ruegeria marina</name>
    <dbReference type="NCBI Taxonomy" id="639004"/>
    <lineage>
        <taxon>Bacteria</taxon>
        <taxon>Pseudomonadati</taxon>
        <taxon>Pseudomonadota</taxon>
        <taxon>Alphaproteobacteria</taxon>
        <taxon>Rhodobacterales</taxon>
        <taxon>Roseobacteraceae</taxon>
        <taxon>Ruegeria</taxon>
    </lineage>
</organism>
<dbReference type="RefSeq" id="WP_093028499.1">
    <property type="nucleotide sequence ID" value="NZ_FMZV01000003.1"/>
</dbReference>
<evidence type="ECO:0000313" key="1">
    <source>
        <dbReference type="EMBL" id="SDC68866.1"/>
    </source>
</evidence>
<sequence length="266" mass="29592">MRPFDTFAMVDWSGGNQKPLAPCADAIWSCIAGAEPVYHRNRPLAETWLCDLIESELAAGRRLMLGFDFPFGYPAGFARVLTGSDDPLRLWDWFEAHVEDAPKANNRFDLAGWINLRFGGKGPFWANGLKRDIDGLPRNKHAYRNPFPERRVVERLARGAFTCWQMAGAGAVGGQVMMGLPVLARLRRRFAGFVSAWPFERLDRPVALLEIWPSLTLGKAPLGRIKDAWQVERVASDLAGMDPAALMCLLNVTAPEEGWILGVNQG</sequence>
<dbReference type="OrthoDB" id="9804758at2"/>
<evidence type="ECO:0008006" key="3">
    <source>
        <dbReference type="Google" id="ProtNLM"/>
    </source>
</evidence>